<organism evidence="1 2">
    <name type="scientific">Setaria digitata</name>
    <dbReference type="NCBI Taxonomy" id="48799"/>
    <lineage>
        <taxon>Eukaryota</taxon>
        <taxon>Metazoa</taxon>
        <taxon>Ecdysozoa</taxon>
        <taxon>Nematoda</taxon>
        <taxon>Chromadorea</taxon>
        <taxon>Rhabditida</taxon>
        <taxon>Spirurina</taxon>
        <taxon>Spiruromorpha</taxon>
        <taxon>Filarioidea</taxon>
        <taxon>Setariidae</taxon>
        <taxon>Setaria</taxon>
    </lineage>
</organism>
<proteinExistence type="predicted"/>
<dbReference type="Proteomes" id="UP000887581">
    <property type="component" value="Unplaced"/>
</dbReference>
<evidence type="ECO:0000313" key="1">
    <source>
        <dbReference type="Proteomes" id="UP000887581"/>
    </source>
</evidence>
<name>A0A915Q049_9BILA</name>
<reference evidence="2" key="1">
    <citation type="submission" date="2022-11" db="UniProtKB">
        <authorList>
            <consortium name="WormBaseParasite"/>
        </authorList>
    </citation>
    <scope>IDENTIFICATION</scope>
</reference>
<accession>A0A915Q049</accession>
<protein>
    <submittedName>
        <fullName evidence="2">Uncharacterized protein</fullName>
    </submittedName>
</protein>
<dbReference type="AlphaFoldDB" id="A0A915Q049"/>
<dbReference type="WBParaSite" id="sdigi.contig40.g2645.t1">
    <property type="protein sequence ID" value="sdigi.contig40.g2645.t1"/>
    <property type="gene ID" value="sdigi.contig40.g2645"/>
</dbReference>
<sequence length="206" mass="22208">MAEIGNQRHVEDGFGTRSLASLRSSTGSAVFKDHRSSISGQTSVKVALDRRCQLAVNVISLHKSTASSSTATSRPLLPYVTHYSDSGFSSTLSSGSSCSFLPPPPPYRGFRGSTKQQHRIHRSLSDSKYGSTTGCHLMRLPTGPCAGSVNLQELCRAPRAGSWTSRAFLSRMETAWLLMSIDILSRMVLCLLLGNDPGSMQAKRSG</sequence>
<keyword evidence="1" id="KW-1185">Reference proteome</keyword>
<evidence type="ECO:0000313" key="2">
    <source>
        <dbReference type="WBParaSite" id="sdigi.contig40.g2645.t1"/>
    </source>
</evidence>